<keyword evidence="3" id="KW-1185">Reference proteome</keyword>
<evidence type="ECO:0000313" key="3">
    <source>
        <dbReference type="Proteomes" id="UP000515908"/>
    </source>
</evidence>
<feature type="compositionally biased region" description="Polar residues" evidence="1">
    <location>
        <begin position="24"/>
        <end position="37"/>
    </location>
</feature>
<protein>
    <submittedName>
        <fullName evidence="2">Uncharacterized protein</fullName>
    </submittedName>
</protein>
<proteinExistence type="predicted"/>
<evidence type="ECO:0000313" key="2">
    <source>
        <dbReference type="EMBL" id="CAD2213938.1"/>
    </source>
</evidence>
<feature type="region of interest" description="Disordered" evidence="1">
    <location>
        <begin position="58"/>
        <end position="85"/>
    </location>
</feature>
<sequence length="267" mass="28472">MIAILTRKPIQKPQKQESGEILAEQNQNEESTPTSRSNHYCCGGSGVGDGSVIEDGSAGEGCNHRRHSPYRDGNTHRPVVGNGGSGVGGCTRSALPVCRTVWRSLFHRRPRRWSCRPRRCCSTCCPHCCRWLGLVVARCCRTVVVDTAVAAGTAPVVRGTAPGVEGTVLAGEGKKAGVVGIDLGDTAAAEGDTGSPAAGVVVPLRSHHCQLHNRNNLVPPSLALDEINKGVMGREENDAPCNDKKPTLVQEAIRTQTHYSVMLVLQR</sequence>
<gene>
    <name evidence="2" type="ORF">ADEAN_000138200</name>
</gene>
<reference evidence="2 3" key="1">
    <citation type="submission" date="2020-08" db="EMBL/GenBank/DDBJ databases">
        <authorList>
            <person name="Newling K."/>
            <person name="Davey J."/>
            <person name="Forrester S."/>
        </authorList>
    </citation>
    <scope>NUCLEOTIDE SEQUENCE [LARGE SCALE GENOMIC DNA]</scope>
    <source>
        <strain evidence="3">Crithidia deanei Carvalho (ATCC PRA-265)</strain>
    </source>
</reference>
<evidence type="ECO:0000256" key="1">
    <source>
        <dbReference type="SAM" id="MobiDB-lite"/>
    </source>
</evidence>
<organism evidence="2 3">
    <name type="scientific">Angomonas deanei</name>
    <dbReference type="NCBI Taxonomy" id="59799"/>
    <lineage>
        <taxon>Eukaryota</taxon>
        <taxon>Discoba</taxon>
        <taxon>Euglenozoa</taxon>
        <taxon>Kinetoplastea</taxon>
        <taxon>Metakinetoplastina</taxon>
        <taxon>Trypanosomatida</taxon>
        <taxon>Trypanosomatidae</taxon>
        <taxon>Strigomonadinae</taxon>
        <taxon>Angomonas</taxon>
    </lineage>
</organism>
<feature type="region of interest" description="Disordered" evidence="1">
    <location>
        <begin position="1"/>
        <end position="37"/>
    </location>
</feature>
<accession>A0A7G2C2A8</accession>
<dbReference type="VEuPathDB" id="TriTrypDB:ADEAN_000138200"/>
<dbReference type="EMBL" id="LR877146">
    <property type="protein sequence ID" value="CAD2213938.1"/>
    <property type="molecule type" value="Genomic_DNA"/>
</dbReference>
<dbReference type="AlphaFoldDB" id="A0A7G2C2A8"/>
<dbReference type="Proteomes" id="UP000515908">
    <property type="component" value="Chromosome 02"/>
</dbReference>
<name>A0A7G2C2A8_9TRYP</name>